<comment type="caution">
    <text evidence="1">The sequence shown here is derived from an EMBL/GenBank/DDBJ whole genome shotgun (WGS) entry which is preliminary data.</text>
</comment>
<name>A0A7J6L6L0_PERCH</name>
<reference evidence="1 2" key="1">
    <citation type="submission" date="2020-04" db="EMBL/GenBank/DDBJ databases">
        <title>Perkinsus chesapeaki whole genome sequence.</title>
        <authorList>
            <person name="Bogema D.R."/>
        </authorList>
    </citation>
    <scope>NUCLEOTIDE SEQUENCE [LARGE SCALE GENOMIC DNA]</scope>
    <source>
        <strain evidence="1">ATCC PRA-425</strain>
    </source>
</reference>
<proteinExistence type="predicted"/>
<keyword evidence="2" id="KW-1185">Reference proteome</keyword>
<dbReference type="OrthoDB" id="428397at2759"/>
<protein>
    <recommendedName>
        <fullName evidence="3">Chitin-binding type-4 domain-containing protein</fullName>
    </recommendedName>
</protein>
<dbReference type="EMBL" id="JAAPAO010000703">
    <property type="protein sequence ID" value="KAF4654799.1"/>
    <property type="molecule type" value="Genomic_DNA"/>
</dbReference>
<gene>
    <name evidence="1" type="ORF">FOL47_009774</name>
</gene>
<accession>A0A7J6L6L0</accession>
<evidence type="ECO:0008006" key="3">
    <source>
        <dbReference type="Google" id="ProtNLM"/>
    </source>
</evidence>
<organism evidence="1 2">
    <name type="scientific">Perkinsus chesapeaki</name>
    <name type="common">Clam parasite</name>
    <name type="synonym">Perkinsus andrewsi</name>
    <dbReference type="NCBI Taxonomy" id="330153"/>
    <lineage>
        <taxon>Eukaryota</taxon>
        <taxon>Sar</taxon>
        <taxon>Alveolata</taxon>
        <taxon>Perkinsozoa</taxon>
        <taxon>Perkinsea</taxon>
        <taxon>Perkinsida</taxon>
        <taxon>Perkinsidae</taxon>
        <taxon>Perkinsus</taxon>
    </lineage>
</organism>
<sequence>MVSLLSIPYRLTVVVSALVYVARGHSWMFYLEGDIEDGYPRMGLSGPDDDYFTRYICPLRSLDDCFLEPKHEIVLDQSSLRPCRASGSPGAPNVEDIAAVTAGKALRIFWKNNGHTHGESDGTCVQIRIAPYSADPDWSDFKILELCLPYHVNHETSAVVRIPEQYSGKYVIHWMWKFGPFYFGTCADIAITNENAGGSVKMEAKTYTEAPKKVTYVPKTSSSSKPLARNGAQNVMDLYKQKGCGGLDNPGEFCYEYYGTYCKLSAGADYCGRHICHESDHTELGPCQRLRRRE</sequence>
<evidence type="ECO:0000313" key="1">
    <source>
        <dbReference type="EMBL" id="KAF4654799.1"/>
    </source>
</evidence>
<dbReference type="AlphaFoldDB" id="A0A7J6L6L0"/>
<evidence type="ECO:0000313" key="2">
    <source>
        <dbReference type="Proteomes" id="UP000591131"/>
    </source>
</evidence>
<dbReference type="Proteomes" id="UP000591131">
    <property type="component" value="Unassembled WGS sequence"/>
</dbReference>